<protein>
    <submittedName>
        <fullName evidence="1">Methyltransferase-like protein 21B</fullName>
    </submittedName>
</protein>
<organism evidence="1 2">
    <name type="scientific">Entomophthora muscae</name>
    <dbReference type="NCBI Taxonomy" id="34485"/>
    <lineage>
        <taxon>Eukaryota</taxon>
        <taxon>Fungi</taxon>
        <taxon>Fungi incertae sedis</taxon>
        <taxon>Zoopagomycota</taxon>
        <taxon>Entomophthoromycotina</taxon>
        <taxon>Entomophthoromycetes</taxon>
        <taxon>Entomophthorales</taxon>
        <taxon>Entomophthoraceae</taxon>
        <taxon>Entomophthora</taxon>
    </lineage>
</organism>
<gene>
    <name evidence="1" type="primary">METTL21B_2</name>
    <name evidence="1" type="ORF">DSO57_1029182</name>
</gene>
<proteinExistence type="predicted"/>
<evidence type="ECO:0000313" key="2">
    <source>
        <dbReference type="Proteomes" id="UP001165960"/>
    </source>
</evidence>
<dbReference type="EMBL" id="QTSX02002320">
    <property type="protein sequence ID" value="KAJ9076134.1"/>
    <property type="molecule type" value="Genomic_DNA"/>
</dbReference>
<reference evidence="1" key="1">
    <citation type="submission" date="2022-04" db="EMBL/GenBank/DDBJ databases">
        <title>Genome of the entomopathogenic fungus Entomophthora muscae.</title>
        <authorList>
            <person name="Elya C."/>
            <person name="Lovett B.R."/>
            <person name="Lee E."/>
            <person name="Macias A.M."/>
            <person name="Hajek A.E."/>
            <person name="De Bivort B.L."/>
            <person name="Kasson M.T."/>
            <person name="De Fine Licht H.H."/>
            <person name="Stajich J.E."/>
        </authorList>
    </citation>
    <scope>NUCLEOTIDE SEQUENCE</scope>
    <source>
        <strain evidence="1">Berkeley</strain>
    </source>
</reference>
<evidence type="ECO:0000313" key="1">
    <source>
        <dbReference type="EMBL" id="KAJ9076134.1"/>
    </source>
</evidence>
<keyword evidence="2" id="KW-1185">Reference proteome</keyword>
<comment type="caution">
    <text evidence="1">The sequence shown here is derived from an EMBL/GenBank/DDBJ whole genome shotgun (WGS) entry which is preliminary data.</text>
</comment>
<accession>A0ACC2TN21</accession>
<sequence>MELVKWKYCNPYSNQKYSATRSFQICGRQVLINQLPEEDITLDSNTGNVVWDGAYVMCKYLENVYNWDKLKDCSPPQATCLELGSGTGLAGLTAWLKGVDVYLSDLPTKTGLLESNIAANRHIVTAQNFIQAVPLDWERPEESITPDMKFDLIIGSEIVYYKPLHNSLLKTLILNCQPHHTQVVLSYKPRGLGEEAFFSKAQAKGFTINKIPQDQLDPEFQQLGGYQVVTLRLEPIKYL</sequence>
<name>A0ACC2TN21_9FUNG</name>
<dbReference type="Proteomes" id="UP001165960">
    <property type="component" value="Unassembled WGS sequence"/>
</dbReference>